<keyword evidence="2" id="KW-1185">Reference proteome</keyword>
<accession>A0A1H6DUQ6</accession>
<name>A0A1H6DUQ6_9ACTN</name>
<reference evidence="1 2" key="1">
    <citation type="submission" date="2016-10" db="EMBL/GenBank/DDBJ databases">
        <authorList>
            <person name="de Groot N.N."/>
        </authorList>
    </citation>
    <scope>NUCLEOTIDE SEQUENCE [LARGE SCALE GENOMIC DNA]</scope>
    <source>
        <strain evidence="1 2">CGMCC 4.2023</strain>
    </source>
</reference>
<proteinExistence type="predicted"/>
<dbReference type="EMBL" id="FNVU01000020">
    <property type="protein sequence ID" value="SEG89087.1"/>
    <property type="molecule type" value="Genomic_DNA"/>
</dbReference>
<evidence type="ECO:0000313" key="2">
    <source>
        <dbReference type="Proteomes" id="UP000236754"/>
    </source>
</evidence>
<organism evidence="1 2">
    <name type="scientific">Actinacidiphila yanglinensis</name>
    <dbReference type="NCBI Taxonomy" id="310779"/>
    <lineage>
        <taxon>Bacteria</taxon>
        <taxon>Bacillati</taxon>
        <taxon>Actinomycetota</taxon>
        <taxon>Actinomycetes</taxon>
        <taxon>Kitasatosporales</taxon>
        <taxon>Streptomycetaceae</taxon>
        <taxon>Actinacidiphila</taxon>
    </lineage>
</organism>
<sequence length="37" mass="3865">MGQNVDGNNLWCLLGNGRPGYVAARYVQNLGAVPSCG</sequence>
<dbReference type="Proteomes" id="UP000236754">
    <property type="component" value="Unassembled WGS sequence"/>
</dbReference>
<dbReference type="AlphaFoldDB" id="A0A1H6DUQ6"/>
<evidence type="ECO:0000313" key="1">
    <source>
        <dbReference type="EMBL" id="SEG89087.1"/>
    </source>
</evidence>
<gene>
    <name evidence="1" type="ORF">SAMN05216223_1202</name>
</gene>
<protein>
    <recommendedName>
        <fullName evidence="3">SH3 domain-containing protein</fullName>
    </recommendedName>
</protein>
<evidence type="ECO:0008006" key="3">
    <source>
        <dbReference type="Google" id="ProtNLM"/>
    </source>
</evidence>